<sequence>LRLLHSVSTRFISFAIGVTGRSLMCLLTEREPGVTHPRAMRKLVALLAVNAGSLLGVIVAVRIVNWKVRTYPVYQYEASLRDEDESRGTLGERSQPWMRVSVWDAPSPGMVIGAMVLNAAIGYVVTI</sequence>
<name>A0A1Y2H966_9FUNG</name>
<organism evidence="2 3">
    <name type="scientific">Catenaria anguillulae PL171</name>
    <dbReference type="NCBI Taxonomy" id="765915"/>
    <lineage>
        <taxon>Eukaryota</taxon>
        <taxon>Fungi</taxon>
        <taxon>Fungi incertae sedis</taxon>
        <taxon>Blastocladiomycota</taxon>
        <taxon>Blastocladiomycetes</taxon>
        <taxon>Blastocladiales</taxon>
        <taxon>Catenariaceae</taxon>
        <taxon>Catenaria</taxon>
    </lineage>
</organism>
<protein>
    <submittedName>
        <fullName evidence="2">Uncharacterized protein</fullName>
    </submittedName>
</protein>
<gene>
    <name evidence="2" type="ORF">BCR44DRAFT_1443053</name>
</gene>
<dbReference type="EMBL" id="MCFL01000066">
    <property type="protein sequence ID" value="ORZ31138.1"/>
    <property type="molecule type" value="Genomic_DNA"/>
</dbReference>
<feature type="transmembrane region" description="Helical" evidence="1">
    <location>
        <begin position="105"/>
        <end position="125"/>
    </location>
</feature>
<keyword evidence="1" id="KW-0472">Membrane</keyword>
<keyword evidence="3" id="KW-1185">Reference proteome</keyword>
<accession>A0A1Y2H966</accession>
<keyword evidence="1" id="KW-1133">Transmembrane helix</keyword>
<reference evidence="2 3" key="1">
    <citation type="submission" date="2016-07" db="EMBL/GenBank/DDBJ databases">
        <title>Pervasive Adenine N6-methylation of Active Genes in Fungi.</title>
        <authorList>
            <consortium name="DOE Joint Genome Institute"/>
            <person name="Mondo S.J."/>
            <person name="Dannebaum R.O."/>
            <person name="Kuo R.C."/>
            <person name="Labutti K."/>
            <person name="Haridas S."/>
            <person name="Kuo A."/>
            <person name="Salamov A."/>
            <person name="Ahrendt S.R."/>
            <person name="Lipzen A."/>
            <person name="Sullivan W."/>
            <person name="Andreopoulos W.B."/>
            <person name="Clum A."/>
            <person name="Lindquist E."/>
            <person name="Daum C."/>
            <person name="Ramamoorthy G.K."/>
            <person name="Gryganskyi A."/>
            <person name="Culley D."/>
            <person name="Magnuson J.K."/>
            <person name="James T.Y."/>
            <person name="O'Malley M.A."/>
            <person name="Stajich J.E."/>
            <person name="Spatafora J.W."/>
            <person name="Visel A."/>
            <person name="Grigoriev I.V."/>
        </authorList>
    </citation>
    <scope>NUCLEOTIDE SEQUENCE [LARGE SCALE GENOMIC DNA]</scope>
    <source>
        <strain evidence="2 3">PL171</strain>
    </source>
</reference>
<feature type="transmembrane region" description="Helical" evidence="1">
    <location>
        <begin position="43"/>
        <end position="64"/>
    </location>
</feature>
<evidence type="ECO:0000256" key="1">
    <source>
        <dbReference type="SAM" id="Phobius"/>
    </source>
</evidence>
<proteinExistence type="predicted"/>
<keyword evidence="1" id="KW-0812">Transmembrane</keyword>
<comment type="caution">
    <text evidence="2">The sequence shown here is derived from an EMBL/GenBank/DDBJ whole genome shotgun (WGS) entry which is preliminary data.</text>
</comment>
<evidence type="ECO:0000313" key="2">
    <source>
        <dbReference type="EMBL" id="ORZ31138.1"/>
    </source>
</evidence>
<dbReference type="AlphaFoldDB" id="A0A1Y2H966"/>
<evidence type="ECO:0000313" key="3">
    <source>
        <dbReference type="Proteomes" id="UP000193411"/>
    </source>
</evidence>
<dbReference type="Proteomes" id="UP000193411">
    <property type="component" value="Unassembled WGS sequence"/>
</dbReference>
<feature type="non-terminal residue" evidence="2">
    <location>
        <position position="1"/>
    </location>
</feature>